<feature type="region of interest" description="Disordered" evidence="1">
    <location>
        <begin position="1"/>
        <end position="59"/>
    </location>
</feature>
<feature type="region of interest" description="Disordered" evidence="1">
    <location>
        <begin position="644"/>
        <end position="672"/>
    </location>
</feature>
<dbReference type="InterPro" id="IPR011335">
    <property type="entry name" value="Restrct_endonuc-II-like"/>
</dbReference>
<dbReference type="Pfam" id="PF09588">
    <property type="entry name" value="YqaJ"/>
    <property type="match status" value="1"/>
</dbReference>
<dbReference type="InterPro" id="IPR019080">
    <property type="entry name" value="YqaJ_viral_recombinase"/>
</dbReference>
<proteinExistence type="predicted"/>
<dbReference type="Gene3D" id="3.90.320.10">
    <property type="match status" value="1"/>
</dbReference>
<evidence type="ECO:0000259" key="3">
    <source>
        <dbReference type="Pfam" id="PF20700"/>
    </source>
</evidence>
<dbReference type="VEuPathDB" id="VectorBase:LOC119172994"/>
<feature type="domain" description="Mutator-like transposase" evidence="3">
    <location>
        <begin position="107"/>
        <end position="477"/>
    </location>
</feature>
<evidence type="ECO:0000313" key="5">
    <source>
        <dbReference type="Proteomes" id="UP000821866"/>
    </source>
</evidence>
<dbReference type="SUPFAM" id="SSF52980">
    <property type="entry name" value="Restriction endonuclease-like"/>
    <property type="match status" value="1"/>
</dbReference>
<dbReference type="EMBL" id="JABSTU010000005">
    <property type="protein sequence ID" value="KAH8030940.1"/>
    <property type="molecule type" value="Genomic_DNA"/>
</dbReference>
<name>A0A9J6E9H9_RHIMP</name>
<keyword evidence="5" id="KW-1185">Reference proteome</keyword>
<reference evidence="4" key="1">
    <citation type="journal article" date="2020" name="Cell">
        <title>Large-Scale Comparative Analyses of Tick Genomes Elucidate Their Genetic Diversity and Vector Capacities.</title>
        <authorList>
            <consortium name="Tick Genome and Microbiome Consortium (TIGMIC)"/>
            <person name="Jia N."/>
            <person name="Wang J."/>
            <person name="Shi W."/>
            <person name="Du L."/>
            <person name="Sun Y."/>
            <person name="Zhan W."/>
            <person name="Jiang J.F."/>
            <person name="Wang Q."/>
            <person name="Zhang B."/>
            <person name="Ji P."/>
            <person name="Bell-Sakyi L."/>
            <person name="Cui X.M."/>
            <person name="Yuan T.T."/>
            <person name="Jiang B.G."/>
            <person name="Yang W.F."/>
            <person name="Lam T.T."/>
            <person name="Chang Q.C."/>
            <person name="Ding S.J."/>
            <person name="Wang X.J."/>
            <person name="Zhu J.G."/>
            <person name="Ruan X.D."/>
            <person name="Zhao L."/>
            <person name="Wei J.T."/>
            <person name="Ye R.Z."/>
            <person name="Que T.C."/>
            <person name="Du C.H."/>
            <person name="Zhou Y.H."/>
            <person name="Cheng J.X."/>
            <person name="Dai P.F."/>
            <person name="Guo W.B."/>
            <person name="Han X.H."/>
            <person name="Huang E.J."/>
            <person name="Li L.F."/>
            <person name="Wei W."/>
            <person name="Gao Y.C."/>
            <person name="Liu J.Z."/>
            <person name="Shao H.Z."/>
            <person name="Wang X."/>
            <person name="Wang C.C."/>
            <person name="Yang T.C."/>
            <person name="Huo Q.B."/>
            <person name="Li W."/>
            <person name="Chen H.Y."/>
            <person name="Chen S.E."/>
            <person name="Zhou L.G."/>
            <person name="Ni X.B."/>
            <person name="Tian J.H."/>
            <person name="Sheng Y."/>
            <person name="Liu T."/>
            <person name="Pan Y.S."/>
            <person name="Xia L.Y."/>
            <person name="Li J."/>
            <person name="Zhao F."/>
            <person name="Cao W.C."/>
        </authorList>
    </citation>
    <scope>NUCLEOTIDE SEQUENCE</scope>
    <source>
        <strain evidence="4">Rmic-2018</strain>
    </source>
</reference>
<evidence type="ECO:0000256" key="1">
    <source>
        <dbReference type="SAM" id="MobiDB-lite"/>
    </source>
</evidence>
<organism evidence="4 5">
    <name type="scientific">Rhipicephalus microplus</name>
    <name type="common">Cattle tick</name>
    <name type="synonym">Boophilus microplus</name>
    <dbReference type="NCBI Taxonomy" id="6941"/>
    <lineage>
        <taxon>Eukaryota</taxon>
        <taxon>Metazoa</taxon>
        <taxon>Ecdysozoa</taxon>
        <taxon>Arthropoda</taxon>
        <taxon>Chelicerata</taxon>
        <taxon>Arachnida</taxon>
        <taxon>Acari</taxon>
        <taxon>Parasitiformes</taxon>
        <taxon>Ixodida</taxon>
        <taxon>Ixodoidea</taxon>
        <taxon>Ixodidae</taxon>
        <taxon>Rhipicephalinae</taxon>
        <taxon>Rhipicephalus</taxon>
        <taxon>Boophilus</taxon>
    </lineage>
</organism>
<dbReference type="AlphaFoldDB" id="A0A9J6E9H9"/>
<evidence type="ECO:0000259" key="2">
    <source>
        <dbReference type="Pfam" id="PF09588"/>
    </source>
</evidence>
<dbReference type="InterPro" id="IPR049012">
    <property type="entry name" value="Mutator_transp_dom"/>
</dbReference>
<dbReference type="InterPro" id="IPR011604">
    <property type="entry name" value="PDDEXK-like_dom_sf"/>
</dbReference>
<dbReference type="PANTHER" id="PTHR46609">
    <property type="entry name" value="EXONUCLEASE, PHAGE-TYPE/RECB, C-TERMINAL DOMAIN-CONTAINING PROTEIN"/>
    <property type="match status" value="1"/>
</dbReference>
<dbReference type="CDD" id="cd22343">
    <property type="entry name" value="PDDEXK_lambda_exonuclease-like"/>
    <property type="match status" value="1"/>
</dbReference>
<sequence>MDPATGPATENETGRTRSPNNWWQRWDADNPESDHWTEERPQSIFESPNSDKTANEGTIPRTEVTADVCDEVAADYWDGLGVDEHLPNLCFSNASNETSSQCMNISGRRVVSVVHFIKAIQELGNHRCASPHGGFFELQTERRVGFWSEYTFKCNGCAENRKVTTDPVAEPTPLTEKTALGVNDAAVWGFMSIGSGHSHLEEAMSVMEIPAMSKGSFLRREESIGKLWKVALLKEMTEAGEQEKRLAEAAGHFCEDGSTPWITVVVDGGWSHRSHGHRYSANSGLAVIVGKRTQKLLYLGVRNKLCSTCEYYSKKGQTKEHTCYRNWNQSSGAMEADILVEGFQRSTEMHGVQYRTFIGDGDSSVYYQLQTKVEYGRFIKKNVCANHAVKCYTSRLYSIAKESKGTRSLLSAPRIKRIKNGARKAVSHYAKILRDCNGSTEDLKKEKSRLIQELASDLRNGPLHVFGSHNGCKSYFCNGSKADNVYQAVPKIQQVKLMSAANMIADKADRLITDDTSNLAEAIMSLVAKFSGGKQINRCQKGSYEHRCQGAGLHFQLGPEWHVKASKAVTCTSPAATLKKYTQRRFEMKRQTMSRKRRLFEESGHRERRYGNHAASNSAPHYGPSCQKPDMSAAVLSANTERQLQDLQVDDSKRASIEEETRGQASSPEWHEQRRLRLTASNFFAVCTRKDSTPCDALVKRLLQPKGFTTAATEHGKQHESVALQLYATEKETVVQPCGLFIDLKHGFLAATPDGLVGTDRIVEVKCPLKYKEHEPLEAARNFSEKKQRDGARVLPRSHSYFYQEIRRDDAFWRAKMEPFLLRFYKDCILPEIVDSRLARSMDVRRPEWNRLAIEAKEKTKNGEAPKAKRAKYKKD</sequence>
<feature type="region of interest" description="Disordered" evidence="1">
    <location>
        <begin position="588"/>
        <end position="630"/>
    </location>
</feature>
<accession>A0A9J6E9H9</accession>
<dbReference type="GO" id="GO:0006281">
    <property type="term" value="P:DNA repair"/>
    <property type="evidence" value="ECO:0007669"/>
    <property type="project" value="UniProtKB-ARBA"/>
</dbReference>
<dbReference type="Proteomes" id="UP000821866">
    <property type="component" value="Chromosome 3"/>
</dbReference>
<evidence type="ECO:0000313" key="4">
    <source>
        <dbReference type="EMBL" id="KAH8030940.1"/>
    </source>
</evidence>
<dbReference type="PANTHER" id="PTHR46609:SF8">
    <property type="entry name" value="YQAJ VIRAL RECOMBINASE DOMAIN-CONTAINING PROTEIN"/>
    <property type="match status" value="1"/>
</dbReference>
<feature type="compositionally biased region" description="Polar residues" evidence="1">
    <location>
        <begin position="8"/>
        <end position="23"/>
    </location>
</feature>
<dbReference type="VEuPathDB" id="VectorBase:LOC119160755"/>
<evidence type="ECO:0008006" key="6">
    <source>
        <dbReference type="Google" id="ProtNLM"/>
    </source>
</evidence>
<gene>
    <name evidence="4" type="ORF">HPB51_012408</name>
</gene>
<feature type="compositionally biased region" description="Basic and acidic residues" evidence="1">
    <location>
        <begin position="650"/>
        <end position="662"/>
    </location>
</feature>
<dbReference type="InterPro" id="IPR051703">
    <property type="entry name" value="NF-kappa-B_Signaling_Reg"/>
</dbReference>
<dbReference type="Pfam" id="PF20700">
    <property type="entry name" value="Mutator"/>
    <property type="match status" value="1"/>
</dbReference>
<feature type="domain" description="YqaJ viral recombinase" evidence="2">
    <location>
        <begin position="669"/>
        <end position="779"/>
    </location>
</feature>
<feature type="compositionally biased region" description="Basic and acidic residues" evidence="1">
    <location>
        <begin position="26"/>
        <end position="41"/>
    </location>
</feature>
<protein>
    <recommendedName>
        <fullName evidence="6">YqaJ viral recombinase domain-containing protein</fullName>
    </recommendedName>
</protein>
<reference evidence="4" key="2">
    <citation type="submission" date="2021-09" db="EMBL/GenBank/DDBJ databases">
        <authorList>
            <person name="Jia N."/>
            <person name="Wang J."/>
            <person name="Shi W."/>
            <person name="Du L."/>
            <person name="Sun Y."/>
            <person name="Zhan W."/>
            <person name="Jiang J."/>
            <person name="Wang Q."/>
            <person name="Zhang B."/>
            <person name="Ji P."/>
            <person name="Sakyi L.B."/>
            <person name="Cui X."/>
            <person name="Yuan T."/>
            <person name="Jiang B."/>
            <person name="Yang W."/>
            <person name="Lam T.T.-Y."/>
            <person name="Chang Q."/>
            <person name="Ding S."/>
            <person name="Wang X."/>
            <person name="Zhu J."/>
            <person name="Ruan X."/>
            <person name="Zhao L."/>
            <person name="Wei J."/>
            <person name="Que T."/>
            <person name="Du C."/>
            <person name="Cheng J."/>
            <person name="Dai P."/>
            <person name="Han X."/>
            <person name="Huang E."/>
            <person name="Gao Y."/>
            <person name="Liu J."/>
            <person name="Shao H."/>
            <person name="Ye R."/>
            <person name="Li L."/>
            <person name="Wei W."/>
            <person name="Wang X."/>
            <person name="Wang C."/>
            <person name="Huo Q."/>
            <person name="Li W."/>
            <person name="Guo W."/>
            <person name="Chen H."/>
            <person name="Chen S."/>
            <person name="Zhou L."/>
            <person name="Zhou L."/>
            <person name="Ni X."/>
            <person name="Tian J."/>
            <person name="Zhou Y."/>
            <person name="Sheng Y."/>
            <person name="Liu T."/>
            <person name="Pan Y."/>
            <person name="Xia L."/>
            <person name="Li J."/>
            <person name="Zhao F."/>
            <person name="Cao W."/>
        </authorList>
    </citation>
    <scope>NUCLEOTIDE SEQUENCE</scope>
    <source>
        <strain evidence="4">Rmic-2018</strain>
        <tissue evidence="4">Larvae</tissue>
    </source>
</reference>
<comment type="caution">
    <text evidence="4">The sequence shown here is derived from an EMBL/GenBank/DDBJ whole genome shotgun (WGS) entry which is preliminary data.</text>
</comment>
<feature type="compositionally biased region" description="Polar residues" evidence="1">
    <location>
        <begin position="44"/>
        <end position="56"/>
    </location>
</feature>